<evidence type="ECO:0000256" key="1">
    <source>
        <dbReference type="ARBA" id="ARBA00022679"/>
    </source>
</evidence>
<evidence type="ECO:0000313" key="5">
    <source>
        <dbReference type="Proteomes" id="UP001596422"/>
    </source>
</evidence>
<dbReference type="InterPro" id="IPR021770">
    <property type="entry name" value="DUF3335"/>
</dbReference>
<evidence type="ECO:0000256" key="2">
    <source>
        <dbReference type="ARBA" id="ARBA00023315"/>
    </source>
</evidence>
<name>A0ABW2A8B9_9GAMM</name>
<keyword evidence="2" id="KW-0012">Acyltransferase</keyword>
<keyword evidence="5" id="KW-1185">Reference proteome</keyword>
<dbReference type="SUPFAM" id="SSF55729">
    <property type="entry name" value="Acyl-CoA N-acyltransferases (Nat)"/>
    <property type="match status" value="1"/>
</dbReference>
<dbReference type="InterPro" id="IPR050680">
    <property type="entry name" value="YpeA/RimI_acetyltransf"/>
</dbReference>
<feature type="domain" description="N-acetyltransferase" evidence="3">
    <location>
        <begin position="2"/>
        <end position="148"/>
    </location>
</feature>
<evidence type="ECO:0000313" key="4">
    <source>
        <dbReference type="EMBL" id="MFC6673718.1"/>
    </source>
</evidence>
<dbReference type="Proteomes" id="UP001596422">
    <property type="component" value="Unassembled WGS sequence"/>
</dbReference>
<keyword evidence="1" id="KW-0808">Transferase</keyword>
<dbReference type="CDD" id="cd04301">
    <property type="entry name" value="NAT_SF"/>
    <property type="match status" value="1"/>
</dbReference>
<accession>A0ABW2A8B9</accession>
<protein>
    <submittedName>
        <fullName evidence="4">Peptidase C39 family protein</fullName>
    </submittedName>
</protein>
<gene>
    <name evidence="4" type="ORF">ACFQDL_29245</name>
</gene>
<dbReference type="InterPro" id="IPR016181">
    <property type="entry name" value="Acyl_CoA_acyltransferase"/>
</dbReference>
<dbReference type="PANTHER" id="PTHR43420:SF12">
    <property type="entry name" value="N-ACETYLTRANSFERASE DOMAIN-CONTAINING PROTEIN"/>
    <property type="match status" value="1"/>
</dbReference>
<reference evidence="5" key="1">
    <citation type="journal article" date="2019" name="Int. J. Syst. Evol. Microbiol.">
        <title>The Global Catalogue of Microorganisms (GCM) 10K type strain sequencing project: providing services to taxonomists for standard genome sequencing and annotation.</title>
        <authorList>
            <consortium name="The Broad Institute Genomics Platform"/>
            <consortium name="The Broad Institute Genome Sequencing Center for Infectious Disease"/>
            <person name="Wu L."/>
            <person name="Ma J."/>
        </authorList>
    </citation>
    <scope>NUCLEOTIDE SEQUENCE [LARGE SCALE GENOMIC DNA]</scope>
    <source>
        <strain evidence="5">NBRC 111756</strain>
    </source>
</reference>
<dbReference type="Gene3D" id="3.90.70.10">
    <property type="entry name" value="Cysteine proteinases"/>
    <property type="match status" value="1"/>
</dbReference>
<organism evidence="4 5">
    <name type="scientific">Marinobacterium aestuariivivens</name>
    <dbReference type="NCBI Taxonomy" id="1698799"/>
    <lineage>
        <taxon>Bacteria</taxon>
        <taxon>Pseudomonadati</taxon>
        <taxon>Pseudomonadota</taxon>
        <taxon>Gammaproteobacteria</taxon>
        <taxon>Oceanospirillales</taxon>
        <taxon>Oceanospirillaceae</taxon>
        <taxon>Marinobacterium</taxon>
    </lineage>
</organism>
<dbReference type="PROSITE" id="PS51186">
    <property type="entry name" value="GNAT"/>
    <property type="match status" value="1"/>
</dbReference>
<evidence type="ECO:0000259" key="3">
    <source>
        <dbReference type="PROSITE" id="PS51186"/>
    </source>
</evidence>
<dbReference type="Pfam" id="PF11814">
    <property type="entry name" value="DUF3335"/>
    <property type="match status" value="1"/>
</dbReference>
<dbReference type="Gene3D" id="3.40.630.30">
    <property type="match status" value="1"/>
</dbReference>
<sequence length="371" mass="42085">MPSTRPATAADIDALLQIERQCFTSDRLSRRSFQRLIRQGHASLLIAFSADRPAGYALALYRSGTRLARLYSLAVVPQCRGRGIARKLLQDSEQAAREQYCIFMRLEVNVGNSAAIAVYRKAGYHPIGTISEYYEDGGDALKMEKPIRRNASISDASRTAFYQQTTPFTCGPASLMMAMHRLDPRYPMTRRDELKIWRESTTIFMTAGHGGCSPQGLALSAWHRGFDVTLYCNETKVPFIDSVRDPEKKQVIALAHEDFVMELEETDVTLHDREMTPEQLQQHIRHGDVLVSLISTWRLNRNKAPHWVMVTAADERFVYLSDPDNDRDEYQSETDYIDVPIEVDEFLAMAAFGRSRLKSTLALSRRADALP</sequence>
<dbReference type="InterPro" id="IPR000182">
    <property type="entry name" value="GNAT_dom"/>
</dbReference>
<comment type="caution">
    <text evidence="4">The sequence shown here is derived from an EMBL/GenBank/DDBJ whole genome shotgun (WGS) entry which is preliminary data.</text>
</comment>
<proteinExistence type="predicted"/>
<dbReference type="EMBL" id="JBHSWE010000001">
    <property type="protein sequence ID" value="MFC6673718.1"/>
    <property type="molecule type" value="Genomic_DNA"/>
</dbReference>
<dbReference type="PANTHER" id="PTHR43420">
    <property type="entry name" value="ACETYLTRANSFERASE"/>
    <property type="match status" value="1"/>
</dbReference>
<dbReference type="RefSeq" id="WP_379913429.1">
    <property type="nucleotide sequence ID" value="NZ_JBHSWE010000001.1"/>
</dbReference>
<dbReference type="Pfam" id="PF13673">
    <property type="entry name" value="Acetyltransf_10"/>
    <property type="match status" value="1"/>
</dbReference>